<keyword evidence="2" id="KW-1185">Reference proteome</keyword>
<comment type="caution">
    <text evidence="1">The sequence shown here is derived from an EMBL/GenBank/DDBJ whole genome shotgun (WGS) entry which is preliminary data.</text>
</comment>
<dbReference type="RefSeq" id="WP_161700068.1">
    <property type="nucleotide sequence ID" value="NZ_JAAAHS010000168.1"/>
</dbReference>
<dbReference type="AlphaFoldDB" id="A0A964XN45"/>
<evidence type="ECO:0000313" key="2">
    <source>
        <dbReference type="Proteomes" id="UP000598297"/>
    </source>
</evidence>
<dbReference type="EMBL" id="JAAAHS010000168">
    <property type="protein sequence ID" value="NBE53826.1"/>
    <property type="molecule type" value="Genomic_DNA"/>
</dbReference>
<dbReference type="Pfam" id="PF15575">
    <property type="entry name" value="Imm49"/>
    <property type="match status" value="1"/>
</dbReference>
<dbReference type="Proteomes" id="UP000598297">
    <property type="component" value="Unassembled WGS sequence"/>
</dbReference>
<protein>
    <recommendedName>
        <fullName evidence="3">Immunity 49 family protein</fullName>
    </recommendedName>
</protein>
<accession>A0A964XN45</accession>
<reference evidence="1" key="1">
    <citation type="submission" date="2020-01" db="EMBL/GenBank/DDBJ databases">
        <title>Whole-genome analyses of novel actinobacteria.</title>
        <authorList>
            <person name="Sahin N."/>
        </authorList>
    </citation>
    <scope>NUCLEOTIDE SEQUENCE</scope>
    <source>
        <strain evidence="1">YC537</strain>
    </source>
</reference>
<dbReference type="OrthoDB" id="3476420at2"/>
<name>A0A964XN45_9ACTN</name>
<evidence type="ECO:0000313" key="1">
    <source>
        <dbReference type="EMBL" id="NBE53826.1"/>
    </source>
</evidence>
<proteinExistence type="predicted"/>
<organism evidence="1 2">
    <name type="scientific">Streptomyces boluensis</name>
    <dbReference type="NCBI Taxonomy" id="1775135"/>
    <lineage>
        <taxon>Bacteria</taxon>
        <taxon>Bacillati</taxon>
        <taxon>Actinomycetota</taxon>
        <taxon>Actinomycetes</taxon>
        <taxon>Kitasatosporales</taxon>
        <taxon>Streptomycetaceae</taxon>
        <taxon>Streptomyces</taxon>
    </lineage>
</organism>
<gene>
    <name evidence="1" type="ORF">GUY60_20855</name>
</gene>
<sequence>MTIRIARHDFRTDNADEAVAPIVKSTESALADIETSEYDRADALMLAVTTAKWRCLTDPTAETFRTWESWITAMQVGSALFAAGTAGEGPVECRIGVEGGVKRLPATGPQDYLNAGSWLTAFYLAVICRENDRINQLAQVPIAFLRASGAEFDEYIYAWVETLQNRWFGRDETWDTLVTAVEGTDPEVARVASPELMLQILYPPLELFQFYLRGETERFNEALVRALTSHKTYWTADAARSLSGEGLVALGPLAIACMARDDGRMAIEVESAYLPKELVEFGWVGEVDA</sequence>
<dbReference type="InterPro" id="IPR029074">
    <property type="entry name" value="Imm49"/>
</dbReference>
<evidence type="ECO:0008006" key="3">
    <source>
        <dbReference type="Google" id="ProtNLM"/>
    </source>
</evidence>